<evidence type="ECO:0000256" key="3">
    <source>
        <dbReference type="ARBA" id="ARBA00023125"/>
    </source>
</evidence>
<dbReference type="InterPro" id="IPR036390">
    <property type="entry name" value="WH_DNA-bd_sf"/>
</dbReference>
<dbReference type="SUPFAM" id="SSF46785">
    <property type="entry name" value="Winged helix' DNA-binding domain"/>
    <property type="match status" value="1"/>
</dbReference>
<dbReference type="InterPro" id="IPR036388">
    <property type="entry name" value="WH-like_DNA-bd_sf"/>
</dbReference>
<dbReference type="PROSITE" id="PS50931">
    <property type="entry name" value="HTH_LYSR"/>
    <property type="match status" value="1"/>
</dbReference>
<dbReference type="PRINTS" id="PR00039">
    <property type="entry name" value="HTHLYSR"/>
</dbReference>
<proteinExistence type="inferred from homology"/>
<dbReference type="Pfam" id="PF00126">
    <property type="entry name" value="HTH_1"/>
    <property type="match status" value="1"/>
</dbReference>
<organism evidence="6 7">
    <name type="scientific">Arboricoccus pini</name>
    <dbReference type="NCBI Taxonomy" id="1963835"/>
    <lineage>
        <taxon>Bacteria</taxon>
        <taxon>Pseudomonadati</taxon>
        <taxon>Pseudomonadota</taxon>
        <taxon>Alphaproteobacteria</taxon>
        <taxon>Geminicoccales</taxon>
        <taxon>Geminicoccaceae</taxon>
        <taxon>Arboricoccus</taxon>
    </lineage>
</organism>
<gene>
    <name evidence="6" type="ORF">SAMN07250955_109130</name>
</gene>
<evidence type="ECO:0000256" key="1">
    <source>
        <dbReference type="ARBA" id="ARBA00009437"/>
    </source>
</evidence>
<evidence type="ECO:0000259" key="5">
    <source>
        <dbReference type="PROSITE" id="PS50931"/>
    </source>
</evidence>
<sequence length="305" mass="33130">MINISLRAIRYMVATAEAGNITEAARQLNISQPSISAAIAQVETELGVQLFVRHHARGVTLTHAGHRVVAEARLLLAHAEDFAQTAQTLGHAIRGEISVGCFPTLAARFMPGLLAAFAAKQPAISIRLFEGDQAQIMEALITGRTEIALSYDYAVPDEVESTPLAELPPWVFLAADHPLTAQPAITLEELAPLPFILLDLPHSRDYFLNLFRAAGLEPQIVFRAGSPELVRGLVGRGWGYTLHNTVPRTERSYDGMPVAVRPLIGPHAPVVITSLRLKRQTMRPAVRALADFLCDTGDVFAAERG</sequence>
<dbReference type="RefSeq" id="WP_207762082.1">
    <property type="nucleotide sequence ID" value="NZ_FYEH01000009.1"/>
</dbReference>
<dbReference type="PANTHER" id="PTHR30346">
    <property type="entry name" value="TRANSCRIPTIONAL DUAL REGULATOR HCAR-RELATED"/>
    <property type="match status" value="1"/>
</dbReference>
<evidence type="ECO:0000313" key="7">
    <source>
        <dbReference type="Proteomes" id="UP000197065"/>
    </source>
</evidence>
<dbReference type="GO" id="GO:0003677">
    <property type="term" value="F:DNA binding"/>
    <property type="evidence" value="ECO:0007669"/>
    <property type="project" value="UniProtKB-KW"/>
</dbReference>
<comment type="similarity">
    <text evidence="1">Belongs to the LysR transcriptional regulatory family.</text>
</comment>
<dbReference type="GO" id="GO:0032993">
    <property type="term" value="C:protein-DNA complex"/>
    <property type="evidence" value="ECO:0007669"/>
    <property type="project" value="TreeGrafter"/>
</dbReference>
<reference evidence="6 7" key="1">
    <citation type="submission" date="2017-06" db="EMBL/GenBank/DDBJ databases">
        <authorList>
            <person name="Kim H.J."/>
            <person name="Triplett B.A."/>
        </authorList>
    </citation>
    <scope>NUCLEOTIDE SEQUENCE [LARGE SCALE GENOMIC DNA]</scope>
    <source>
        <strain evidence="6 7">B29T1</strain>
    </source>
</reference>
<evidence type="ECO:0000256" key="4">
    <source>
        <dbReference type="ARBA" id="ARBA00023163"/>
    </source>
</evidence>
<evidence type="ECO:0000256" key="2">
    <source>
        <dbReference type="ARBA" id="ARBA00023015"/>
    </source>
</evidence>
<dbReference type="InterPro" id="IPR005119">
    <property type="entry name" value="LysR_subst-bd"/>
</dbReference>
<dbReference type="InterPro" id="IPR000847">
    <property type="entry name" value="LysR_HTH_N"/>
</dbReference>
<dbReference type="SUPFAM" id="SSF53850">
    <property type="entry name" value="Periplasmic binding protein-like II"/>
    <property type="match status" value="1"/>
</dbReference>
<dbReference type="Proteomes" id="UP000197065">
    <property type="component" value="Unassembled WGS sequence"/>
</dbReference>
<dbReference type="CDD" id="cd08412">
    <property type="entry name" value="PBP2_PAO1_like"/>
    <property type="match status" value="1"/>
</dbReference>
<keyword evidence="3 6" id="KW-0238">DNA-binding</keyword>
<dbReference type="EMBL" id="FYEH01000009">
    <property type="protein sequence ID" value="SNB72600.1"/>
    <property type="molecule type" value="Genomic_DNA"/>
</dbReference>
<feature type="domain" description="HTH lysR-type" evidence="5">
    <location>
        <begin position="4"/>
        <end position="62"/>
    </location>
</feature>
<dbReference type="AlphaFoldDB" id="A0A212RJN2"/>
<dbReference type="FunFam" id="1.10.10.10:FF:000001">
    <property type="entry name" value="LysR family transcriptional regulator"/>
    <property type="match status" value="1"/>
</dbReference>
<dbReference type="GO" id="GO:0003700">
    <property type="term" value="F:DNA-binding transcription factor activity"/>
    <property type="evidence" value="ECO:0007669"/>
    <property type="project" value="InterPro"/>
</dbReference>
<name>A0A212RJN2_9PROT</name>
<protein>
    <submittedName>
        <fullName evidence="6">DNA-binding transcriptional regulator, LysR family</fullName>
    </submittedName>
</protein>
<evidence type="ECO:0000313" key="6">
    <source>
        <dbReference type="EMBL" id="SNB72600.1"/>
    </source>
</evidence>
<accession>A0A212RJN2</accession>
<keyword evidence="2" id="KW-0805">Transcription regulation</keyword>
<dbReference type="Gene3D" id="3.40.190.10">
    <property type="entry name" value="Periplasmic binding protein-like II"/>
    <property type="match status" value="2"/>
</dbReference>
<dbReference type="Gene3D" id="1.10.10.10">
    <property type="entry name" value="Winged helix-like DNA-binding domain superfamily/Winged helix DNA-binding domain"/>
    <property type="match status" value="1"/>
</dbReference>
<dbReference type="Pfam" id="PF03466">
    <property type="entry name" value="LysR_substrate"/>
    <property type="match status" value="1"/>
</dbReference>
<keyword evidence="4" id="KW-0804">Transcription</keyword>
<keyword evidence="7" id="KW-1185">Reference proteome</keyword>
<dbReference type="PANTHER" id="PTHR30346:SF0">
    <property type="entry name" value="HCA OPERON TRANSCRIPTIONAL ACTIVATOR HCAR"/>
    <property type="match status" value="1"/>
</dbReference>